<reference evidence="1 2" key="1">
    <citation type="submission" date="2019-02" db="EMBL/GenBank/DDBJ databases">
        <title>Deep-cultivation of Planctomycetes and their phenomic and genomic characterization uncovers novel biology.</title>
        <authorList>
            <person name="Wiegand S."/>
            <person name="Jogler M."/>
            <person name="Boedeker C."/>
            <person name="Pinto D."/>
            <person name="Vollmers J."/>
            <person name="Rivas-Marin E."/>
            <person name="Kohn T."/>
            <person name="Peeters S.H."/>
            <person name="Heuer A."/>
            <person name="Rast P."/>
            <person name="Oberbeckmann S."/>
            <person name="Bunk B."/>
            <person name="Jeske O."/>
            <person name="Meyerdierks A."/>
            <person name="Storesund J.E."/>
            <person name="Kallscheuer N."/>
            <person name="Luecker S."/>
            <person name="Lage O.M."/>
            <person name="Pohl T."/>
            <person name="Merkel B.J."/>
            <person name="Hornburger P."/>
            <person name="Mueller R.-W."/>
            <person name="Bruemmer F."/>
            <person name="Labrenz M."/>
            <person name="Spormann A.M."/>
            <person name="Op den Camp H."/>
            <person name="Overmann J."/>
            <person name="Amann R."/>
            <person name="Jetten M.S.M."/>
            <person name="Mascher T."/>
            <person name="Medema M.H."/>
            <person name="Devos D.P."/>
            <person name="Kaster A.-K."/>
            <person name="Ovreas L."/>
            <person name="Rohde M."/>
            <person name="Galperin M.Y."/>
            <person name="Jogler C."/>
        </authorList>
    </citation>
    <scope>NUCLEOTIDE SEQUENCE [LARGE SCALE GENOMIC DNA]</scope>
    <source>
        <strain evidence="1 2">Pla163</strain>
    </source>
</reference>
<dbReference type="Gene3D" id="3.40.50.300">
    <property type="entry name" value="P-loop containing nucleotide triphosphate hydrolases"/>
    <property type="match status" value="1"/>
</dbReference>
<organism evidence="1 2">
    <name type="scientific">Rohdeia mirabilis</name>
    <dbReference type="NCBI Taxonomy" id="2528008"/>
    <lineage>
        <taxon>Bacteria</taxon>
        <taxon>Pseudomonadati</taxon>
        <taxon>Planctomycetota</taxon>
        <taxon>Planctomycetia</taxon>
        <taxon>Planctomycetia incertae sedis</taxon>
        <taxon>Rohdeia</taxon>
    </lineage>
</organism>
<sequence>MPRILITGNSGSGKSTLARALSARFDCPHVDLDMVAWEEGGAGEDGSAPPTRRALADSAARIDALLDGHDDWIVEGCYADLLELVLPRATEFVFLDPGIEACRANCRRRPFEPHKYPSPQEQDRNLPMLLEWVGRYAERTDAFSAMAHRRLFDGFDGPKHRFTSEVGAEERARIGGGAG</sequence>
<dbReference type="SUPFAM" id="SSF52540">
    <property type="entry name" value="P-loop containing nucleoside triphosphate hydrolases"/>
    <property type="match status" value="1"/>
</dbReference>
<dbReference type="AlphaFoldDB" id="A0A518CX32"/>
<dbReference type="EMBL" id="CP036290">
    <property type="protein sequence ID" value="QDU83766.1"/>
    <property type="molecule type" value="Genomic_DNA"/>
</dbReference>
<dbReference type="Pfam" id="PF13238">
    <property type="entry name" value="AAA_18"/>
    <property type="match status" value="1"/>
</dbReference>
<dbReference type="InterPro" id="IPR027417">
    <property type="entry name" value="P-loop_NTPase"/>
</dbReference>
<protein>
    <submittedName>
        <fullName evidence="1">Topology modulation protein</fullName>
    </submittedName>
</protein>
<evidence type="ECO:0000313" key="1">
    <source>
        <dbReference type="EMBL" id="QDU83766.1"/>
    </source>
</evidence>
<keyword evidence="2" id="KW-1185">Reference proteome</keyword>
<dbReference type="InterPro" id="IPR052922">
    <property type="entry name" value="Cytidylate_Kinase-2"/>
</dbReference>
<evidence type="ECO:0000313" key="2">
    <source>
        <dbReference type="Proteomes" id="UP000319342"/>
    </source>
</evidence>
<dbReference type="RefSeq" id="WP_145184049.1">
    <property type="nucleotide sequence ID" value="NZ_CP036290.1"/>
</dbReference>
<proteinExistence type="predicted"/>
<dbReference type="Proteomes" id="UP000319342">
    <property type="component" value="Chromosome"/>
</dbReference>
<dbReference type="PANTHER" id="PTHR37816:SF2">
    <property type="entry name" value="DNA TOPOLOGY MODULATION PROTEIN FLAR-RELATED PROTEIN"/>
    <property type="match status" value="1"/>
</dbReference>
<name>A0A518CX32_9BACT</name>
<accession>A0A518CX32</accession>
<dbReference type="PANTHER" id="PTHR37816">
    <property type="entry name" value="YALI0E33011P"/>
    <property type="match status" value="1"/>
</dbReference>
<gene>
    <name evidence="1" type="ORF">Pla163_08670</name>
</gene>
<dbReference type="OrthoDB" id="1201990at2"/>